<evidence type="ECO:0000313" key="10">
    <source>
        <dbReference type="EMBL" id="SJN25132.1"/>
    </source>
</evidence>
<dbReference type="PANTHER" id="PTHR30345">
    <property type="entry name" value="RIBOSE-5-PHOSPHATE ISOMERASE B"/>
    <property type="match status" value="1"/>
</dbReference>
<reference evidence="10 11" key="1">
    <citation type="submission" date="2017-02" db="EMBL/GenBank/DDBJ databases">
        <authorList>
            <person name="Peterson S.W."/>
        </authorList>
    </citation>
    <scope>NUCLEOTIDE SEQUENCE [LARGE SCALE GENOMIC DNA]</scope>
    <source>
        <strain evidence="10 11">LSP_Lj1</strain>
    </source>
</reference>
<evidence type="ECO:0000256" key="2">
    <source>
        <dbReference type="ARBA" id="ARBA00004988"/>
    </source>
</evidence>
<feature type="binding site" evidence="9">
    <location>
        <begin position="8"/>
        <end position="9"/>
    </location>
    <ligand>
        <name>D-ribulose 5-phosphate</name>
        <dbReference type="ChEBI" id="CHEBI:58121"/>
    </ligand>
</feature>
<dbReference type="Gene3D" id="3.40.1400.10">
    <property type="entry name" value="Sugar-phosphate isomerase, RpiB/LacA/LacB"/>
    <property type="match status" value="1"/>
</dbReference>
<organism evidence="10 11">
    <name type="scientific">Luteococcus japonicus LSP_Lj1</name>
    <dbReference type="NCBI Taxonomy" id="1255658"/>
    <lineage>
        <taxon>Bacteria</taxon>
        <taxon>Bacillati</taxon>
        <taxon>Actinomycetota</taxon>
        <taxon>Actinomycetes</taxon>
        <taxon>Propionibacteriales</taxon>
        <taxon>Propionibacteriaceae</taxon>
        <taxon>Luteococcus</taxon>
    </lineage>
</organism>
<feature type="binding site" evidence="9">
    <location>
        <position position="100"/>
    </location>
    <ligand>
        <name>D-ribulose 5-phosphate</name>
        <dbReference type="ChEBI" id="CHEBI:58121"/>
    </ligand>
</feature>
<dbReference type="NCBIfam" id="NF004051">
    <property type="entry name" value="PRK05571.1"/>
    <property type="match status" value="1"/>
</dbReference>
<gene>
    <name evidence="10" type="ORF">FM114_04610</name>
</gene>
<comment type="catalytic activity">
    <reaction evidence="1">
        <text>aldehydo-D-ribose 5-phosphate = D-ribulose 5-phosphate</text>
        <dbReference type="Rhea" id="RHEA:14657"/>
        <dbReference type="ChEBI" id="CHEBI:58121"/>
        <dbReference type="ChEBI" id="CHEBI:58273"/>
        <dbReference type="EC" id="5.3.1.6"/>
    </reaction>
</comment>
<dbReference type="NCBIfam" id="TIGR00689">
    <property type="entry name" value="rpiB_lacA_lacB"/>
    <property type="match status" value="1"/>
</dbReference>
<evidence type="ECO:0000256" key="6">
    <source>
        <dbReference type="ARBA" id="ARBA00014007"/>
    </source>
</evidence>
<comment type="pathway">
    <text evidence="2">Carbohydrate degradation; pentose phosphate pathway; D-ribose 5-phosphate from D-ribulose 5-phosphate (non-oxidative stage): step 1/1.</text>
</comment>
<feature type="binding site" evidence="9">
    <location>
        <position position="110"/>
    </location>
    <ligand>
        <name>D-ribulose 5-phosphate</name>
        <dbReference type="ChEBI" id="CHEBI:58121"/>
    </ligand>
</feature>
<dbReference type="PIRSF" id="PIRSF005384">
    <property type="entry name" value="RpiB_LacA_B"/>
    <property type="match status" value="1"/>
</dbReference>
<sequence length="151" mass="16536">MRVHIATDHAAFELKEYLREQLSAAGHDVVDHGATSYDAEDDYPDTCIPCAEAVVADPESLGIVLGGSGNGEQLAANRVKGCRAILAYNTEIAKLGREHNNANVISLGGRFTTNEQALEIVNVFLTQPFTQEERHARRVQKMTDYEDAHLA</sequence>
<comment type="subunit">
    <text evidence="4">Homodimer.</text>
</comment>
<name>A0A1R4IZ53_9ACTN</name>
<evidence type="ECO:0000256" key="5">
    <source>
        <dbReference type="ARBA" id="ARBA00011959"/>
    </source>
</evidence>
<dbReference type="OrthoDB" id="1778624at2"/>
<dbReference type="STRING" id="1255658.FM114_04610"/>
<evidence type="ECO:0000256" key="4">
    <source>
        <dbReference type="ARBA" id="ARBA00011738"/>
    </source>
</evidence>
<dbReference type="Pfam" id="PF02502">
    <property type="entry name" value="LacAB_rpiB"/>
    <property type="match status" value="1"/>
</dbReference>
<dbReference type="InterPro" id="IPR011860">
    <property type="entry name" value="Rib-5-P_Isoase_Actino"/>
</dbReference>
<feature type="binding site" evidence="9">
    <location>
        <begin position="67"/>
        <end position="71"/>
    </location>
    <ligand>
        <name>D-ribulose 5-phosphate</name>
        <dbReference type="ChEBI" id="CHEBI:58121"/>
    </ligand>
</feature>
<evidence type="ECO:0000256" key="1">
    <source>
        <dbReference type="ARBA" id="ARBA00001713"/>
    </source>
</evidence>
<evidence type="ECO:0000256" key="3">
    <source>
        <dbReference type="ARBA" id="ARBA00008754"/>
    </source>
</evidence>
<keyword evidence="7 10" id="KW-0413">Isomerase</keyword>
<dbReference type="Proteomes" id="UP000188342">
    <property type="component" value="Unassembled WGS sequence"/>
</dbReference>
<dbReference type="SUPFAM" id="SSF89623">
    <property type="entry name" value="Ribose/Galactose isomerase RpiB/AlsB"/>
    <property type="match status" value="1"/>
</dbReference>
<feature type="binding site" evidence="9">
    <location>
        <position position="134"/>
    </location>
    <ligand>
        <name>D-ribulose 5-phosphate</name>
        <dbReference type="ChEBI" id="CHEBI:58121"/>
    </ligand>
</feature>
<evidence type="ECO:0000256" key="7">
    <source>
        <dbReference type="ARBA" id="ARBA00023235"/>
    </source>
</evidence>
<evidence type="ECO:0000256" key="9">
    <source>
        <dbReference type="PIRSR" id="PIRSR005384-2"/>
    </source>
</evidence>
<proteinExistence type="inferred from homology"/>
<dbReference type="EMBL" id="FUKQ01000017">
    <property type="protein sequence ID" value="SJN25132.1"/>
    <property type="molecule type" value="Genomic_DNA"/>
</dbReference>
<dbReference type="EC" id="5.3.1.6" evidence="5"/>
<dbReference type="AlphaFoldDB" id="A0A1R4IZ53"/>
<feature type="binding site" evidence="9">
    <location>
        <position position="138"/>
    </location>
    <ligand>
        <name>D-ribulose 5-phosphate</name>
        <dbReference type="ChEBI" id="CHEBI:58121"/>
    </ligand>
</feature>
<comment type="similarity">
    <text evidence="3">Belongs to the LacAB/RpiB family.</text>
</comment>
<evidence type="ECO:0000313" key="11">
    <source>
        <dbReference type="Proteomes" id="UP000188342"/>
    </source>
</evidence>
<evidence type="ECO:0000256" key="8">
    <source>
        <dbReference type="ARBA" id="ARBA00032117"/>
    </source>
</evidence>
<accession>A0A1R4IZ53</accession>
<dbReference type="NCBIfam" id="TIGR02133">
    <property type="entry name" value="RPI_actino"/>
    <property type="match status" value="1"/>
</dbReference>
<protein>
    <recommendedName>
        <fullName evidence="6">Ribose-5-phosphate isomerase B</fullName>
        <ecNumber evidence="5">5.3.1.6</ecNumber>
    </recommendedName>
    <alternativeName>
        <fullName evidence="8">Phosphoriboisomerase B</fullName>
    </alternativeName>
</protein>
<dbReference type="RefSeq" id="WP_094764011.1">
    <property type="nucleotide sequence ID" value="NZ_FUKQ01000017.1"/>
</dbReference>
<dbReference type="GO" id="GO:0004751">
    <property type="term" value="F:ribose-5-phosphate isomerase activity"/>
    <property type="evidence" value="ECO:0007669"/>
    <property type="project" value="UniProtKB-EC"/>
</dbReference>
<dbReference type="GO" id="GO:0019316">
    <property type="term" value="P:D-allose catabolic process"/>
    <property type="evidence" value="ECO:0007669"/>
    <property type="project" value="TreeGrafter"/>
</dbReference>
<keyword evidence="11" id="KW-1185">Reference proteome</keyword>
<dbReference type="InterPro" id="IPR003500">
    <property type="entry name" value="RpiB_LacA_LacB"/>
</dbReference>
<dbReference type="InterPro" id="IPR036569">
    <property type="entry name" value="RpiB_LacA_LacB_sf"/>
</dbReference>
<dbReference type="GO" id="GO:0009052">
    <property type="term" value="P:pentose-phosphate shunt, non-oxidative branch"/>
    <property type="evidence" value="ECO:0007669"/>
    <property type="project" value="TreeGrafter"/>
</dbReference>
<dbReference type="PANTHER" id="PTHR30345:SF0">
    <property type="entry name" value="DNA DAMAGE-REPAIR_TOLERATION PROTEIN DRT102"/>
    <property type="match status" value="1"/>
</dbReference>